<proteinExistence type="predicted"/>
<evidence type="ECO:0000313" key="3">
    <source>
        <dbReference type="Proteomes" id="UP001596504"/>
    </source>
</evidence>
<dbReference type="InterPro" id="IPR027417">
    <property type="entry name" value="P-loop_NTPase"/>
</dbReference>
<dbReference type="Pfam" id="PF13521">
    <property type="entry name" value="AAA_28"/>
    <property type="match status" value="1"/>
</dbReference>
<protein>
    <submittedName>
        <fullName evidence="2">AAA family ATPase</fullName>
    </submittedName>
</protein>
<evidence type="ECO:0000259" key="1">
    <source>
        <dbReference type="Pfam" id="PF13521"/>
    </source>
</evidence>
<dbReference type="SUPFAM" id="SSF52540">
    <property type="entry name" value="P-loop containing nucleoside triphosphate hydrolases"/>
    <property type="match status" value="1"/>
</dbReference>
<dbReference type="EMBL" id="JBHTCJ010000009">
    <property type="protein sequence ID" value="MFC7343261.1"/>
    <property type="molecule type" value="Genomic_DNA"/>
</dbReference>
<gene>
    <name evidence="2" type="ORF">ACFQRI_17815</name>
</gene>
<dbReference type="Gene3D" id="3.40.50.300">
    <property type="entry name" value="P-loop containing nucleotide triphosphate hydrolases"/>
    <property type="match status" value="1"/>
</dbReference>
<dbReference type="Proteomes" id="UP001596504">
    <property type="component" value="Unassembled WGS sequence"/>
</dbReference>
<sequence>MAAQLQWASLSPASDDVPTETFKEILGYHAVINTDCHRFVVVTGGPGSGKTTLLEGLGRQGWASTAEAGRGVIQDQTAIGGSALPWADPALFAELMLSWEMRSYRWAQQQTGVVLFDRGVPDVVGYLRLSGLPVPDHVFAAAESFRYRRQVLIAPPWPEIFSQDSERKQDFAEAKRTYDAMAEVYSELGYEIVDLPRADVATRIEFLVDRIASSH</sequence>
<dbReference type="RefSeq" id="WP_380669987.1">
    <property type="nucleotide sequence ID" value="NZ_JBHTCJ010000009.1"/>
</dbReference>
<feature type="domain" description="NadR/Ttd14 AAA" evidence="1">
    <location>
        <begin position="40"/>
        <end position="203"/>
    </location>
</feature>
<accession>A0ABW2LL45</accession>
<keyword evidence="3" id="KW-1185">Reference proteome</keyword>
<comment type="caution">
    <text evidence="2">The sequence shown here is derived from an EMBL/GenBank/DDBJ whole genome shotgun (WGS) entry which is preliminary data.</text>
</comment>
<reference evidence="3" key="1">
    <citation type="journal article" date="2019" name="Int. J. Syst. Evol. Microbiol.">
        <title>The Global Catalogue of Microorganisms (GCM) 10K type strain sequencing project: providing services to taxonomists for standard genome sequencing and annotation.</title>
        <authorList>
            <consortium name="The Broad Institute Genomics Platform"/>
            <consortium name="The Broad Institute Genome Sequencing Center for Infectious Disease"/>
            <person name="Wu L."/>
            <person name="Ma J."/>
        </authorList>
    </citation>
    <scope>NUCLEOTIDE SEQUENCE [LARGE SCALE GENOMIC DNA]</scope>
    <source>
        <strain evidence="3">WLHS5</strain>
    </source>
</reference>
<evidence type="ECO:0000313" key="2">
    <source>
        <dbReference type="EMBL" id="MFC7343261.1"/>
    </source>
</evidence>
<dbReference type="InterPro" id="IPR038727">
    <property type="entry name" value="NadR/Ttd14_AAA_dom"/>
</dbReference>
<name>A0ABW2LL45_9PSEU</name>
<organism evidence="2 3">
    <name type="scientific">Saccharopolyspora griseoalba</name>
    <dbReference type="NCBI Taxonomy" id="1431848"/>
    <lineage>
        <taxon>Bacteria</taxon>
        <taxon>Bacillati</taxon>
        <taxon>Actinomycetota</taxon>
        <taxon>Actinomycetes</taxon>
        <taxon>Pseudonocardiales</taxon>
        <taxon>Pseudonocardiaceae</taxon>
        <taxon>Saccharopolyspora</taxon>
    </lineage>
</organism>